<sequence>MVRKIATRFMKNLTSRFLFAKLLAEVGVFFRDLGQVEEWDGVSVEESEGELSGKDPERYNCPRSERKGVWGVSASAGFKQTTLRHSCLEVRPEQGTVTWHSQDKSFASSAPHSARRVGKSGSDQAAEGWRQGSDGWKEDMAYNAKQSRRDSESARNLLDSRQLMLDSFNWYCFDGSTFCSGSWRRRGGRGGRVSVSSTEEPVELEESLLESCEVEKAREEKEL</sequence>
<evidence type="ECO:0000313" key="2">
    <source>
        <dbReference type="Proteomes" id="UP000886501"/>
    </source>
</evidence>
<protein>
    <submittedName>
        <fullName evidence="1">Uncharacterized protein</fullName>
    </submittedName>
</protein>
<name>A0ACB6YXP1_THEGA</name>
<accession>A0ACB6YXP1</accession>
<gene>
    <name evidence="1" type="ORF">BDM02DRAFT_3264597</name>
</gene>
<dbReference type="EMBL" id="MU118744">
    <property type="protein sequence ID" value="KAF9642047.1"/>
    <property type="molecule type" value="Genomic_DNA"/>
</dbReference>
<comment type="caution">
    <text evidence="1">The sequence shown here is derived from an EMBL/GenBank/DDBJ whole genome shotgun (WGS) entry which is preliminary data.</text>
</comment>
<proteinExistence type="predicted"/>
<organism evidence="1 2">
    <name type="scientific">Thelephora ganbajun</name>
    <name type="common">Ganba fungus</name>
    <dbReference type="NCBI Taxonomy" id="370292"/>
    <lineage>
        <taxon>Eukaryota</taxon>
        <taxon>Fungi</taxon>
        <taxon>Dikarya</taxon>
        <taxon>Basidiomycota</taxon>
        <taxon>Agaricomycotina</taxon>
        <taxon>Agaricomycetes</taxon>
        <taxon>Thelephorales</taxon>
        <taxon>Thelephoraceae</taxon>
        <taxon>Thelephora</taxon>
    </lineage>
</organism>
<reference evidence="1" key="1">
    <citation type="submission" date="2019-10" db="EMBL/GenBank/DDBJ databases">
        <authorList>
            <consortium name="DOE Joint Genome Institute"/>
            <person name="Kuo A."/>
            <person name="Miyauchi S."/>
            <person name="Kiss E."/>
            <person name="Drula E."/>
            <person name="Kohler A."/>
            <person name="Sanchez-Garcia M."/>
            <person name="Andreopoulos B."/>
            <person name="Barry K.W."/>
            <person name="Bonito G."/>
            <person name="Buee M."/>
            <person name="Carver A."/>
            <person name="Chen C."/>
            <person name="Cichocki N."/>
            <person name="Clum A."/>
            <person name="Culley D."/>
            <person name="Crous P.W."/>
            <person name="Fauchery L."/>
            <person name="Girlanda M."/>
            <person name="Hayes R."/>
            <person name="Keri Z."/>
            <person name="Labutti K."/>
            <person name="Lipzen A."/>
            <person name="Lombard V."/>
            <person name="Magnuson J."/>
            <person name="Maillard F."/>
            <person name="Morin E."/>
            <person name="Murat C."/>
            <person name="Nolan M."/>
            <person name="Ohm R."/>
            <person name="Pangilinan J."/>
            <person name="Pereira M."/>
            <person name="Perotto S."/>
            <person name="Peter M."/>
            <person name="Riley R."/>
            <person name="Sitrit Y."/>
            <person name="Stielow B."/>
            <person name="Szollosi G."/>
            <person name="Zifcakova L."/>
            <person name="Stursova M."/>
            <person name="Spatafora J.W."/>
            <person name="Tedersoo L."/>
            <person name="Vaario L.-M."/>
            <person name="Yamada A."/>
            <person name="Yan M."/>
            <person name="Wang P."/>
            <person name="Xu J."/>
            <person name="Bruns T."/>
            <person name="Baldrian P."/>
            <person name="Vilgalys R."/>
            <person name="Henrissat B."/>
            <person name="Grigoriev I.V."/>
            <person name="Hibbett D."/>
            <person name="Nagy L.G."/>
            <person name="Martin F.M."/>
        </authorList>
    </citation>
    <scope>NUCLEOTIDE SEQUENCE</scope>
    <source>
        <strain evidence="1">P2</strain>
    </source>
</reference>
<reference evidence="1" key="2">
    <citation type="journal article" date="2020" name="Nat. Commun.">
        <title>Large-scale genome sequencing of mycorrhizal fungi provides insights into the early evolution of symbiotic traits.</title>
        <authorList>
            <person name="Miyauchi S."/>
            <person name="Kiss E."/>
            <person name="Kuo A."/>
            <person name="Drula E."/>
            <person name="Kohler A."/>
            <person name="Sanchez-Garcia M."/>
            <person name="Morin E."/>
            <person name="Andreopoulos B."/>
            <person name="Barry K.W."/>
            <person name="Bonito G."/>
            <person name="Buee M."/>
            <person name="Carver A."/>
            <person name="Chen C."/>
            <person name="Cichocki N."/>
            <person name="Clum A."/>
            <person name="Culley D."/>
            <person name="Crous P.W."/>
            <person name="Fauchery L."/>
            <person name="Girlanda M."/>
            <person name="Hayes R.D."/>
            <person name="Keri Z."/>
            <person name="LaButti K."/>
            <person name="Lipzen A."/>
            <person name="Lombard V."/>
            <person name="Magnuson J."/>
            <person name="Maillard F."/>
            <person name="Murat C."/>
            <person name="Nolan M."/>
            <person name="Ohm R.A."/>
            <person name="Pangilinan J."/>
            <person name="Pereira M.F."/>
            <person name="Perotto S."/>
            <person name="Peter M."/>
            <person name="Pfister S."/>
            <person name="Riley R."/>
            <person name="Sitrit Y."/>
            <person name="Stielow J.B."/>
            <person name="Szollosi G."/>
            <person name="Zifcakova L."/>
            <person name="Stursova M."/>
            <person name="Spatafora J.W."/>
            <person name="Tedersoo L."/>
            <person name="Vaario L.M."/>
            <person name="Yamada A."/>
            <person name="Yan M."/>
            <person name="Wang P."/>
            <person name="Xu J."/>
            <person name="Bruns T."/>
            <person name="Baldrian P."/>
            <person name="Vilgalys R."/>
            <person name="Dunand C."/>
            <person name="Henrissat B."/>
            <person name="Grigoriev I.V."/>
            <person name="Hibbett D."/>
            <person name="Nagy L.G."/>
            <person name="Martin F.M."/>
        </authorList>
    </citation>
    <scope>NUCLEOTIDE SEQUENCE</scope>
    <source>
        <strain evidence="1">P2</strain>
    </source>
</reference>
<dbReference type="Proteomes" id="UP000886501">
    <property type="component" value="Unassembled WGS sequence"/>
</dbReference>
<keyword evidence="2" id="KW-1185">Reference proteome</keyword>
<evidence type="ECO:0000313" key="1">
    <source>
        <dbReference type="EMBL" id="KAF9642047.1"/>
    </source>
</evidence>